<dbReference type="HOGENOM" id="CLU_077931_1_1_2"/>
<keyword evidence="2" id="KW-1133">Transmembrane helix</keyword>
<dbReference type="GeneID" id="10821754"/>
<evidence type="ECO:0000313" key="3">
    <source>
        <dbReference type="EMBL" id="AEH60038.1"/>
    </source>
</evidence>
<dbReference type="EMBL" id="CP002101">
    <property type="protein sequence ID" value="AEH60038.1"/>
    <property type="molecule type" value="Genomic_DNA"/>
</dbReference>
<reference evidence="3" key="1">
    <citation type="submission" date="2010-07" db="EMBL/GenBank/DDBJ databases">
        <title>The complete genome of Methanosalsum zhilinae DSM 4017.</title>
        <authorList>
            <consortium name="US DOE Joint Genome Institute (JGI-PGF)"/>
            <person name="Lucas S."/>
            <person name="Copeland A."/>
            <person name="Lapidus A."/>
            <person name="Glavina del Rio T."/>
            <person name="Dalin E."/>
            <person name="Tice H."/>
            <person name="Bruce D."/>
            <person name="Goodwin L."/>
            <person name="Pitluck S."/>
            <person name="Kyrpides N."/>
            <person name="Mavromatis K."/>
            <person name="Ovchinnikova G."/>
            <person name="Daligault H."/>
            <person name="Detter J.C."/>
            <person name="Han C."/>
            <person name="Tapia R."/>
            <person name="Larimer F."/>
            <person name="Land M."/>
            <person name="Hauser L."/>
            <person name="Markowitz V."/>
            <person name="Cheng J.-F."/>
            <person name="Hugenholtz P."/>
            <person name="Woyke T."/>
            <person name="Wu D."/>
            <person name="Spring S."/>
            <person name="Schueler E."/>
            <person name="Brambilla E."/>
            <person name="Klenk H.-P."/>
            <person name="Eisen J.A."/>
        </authorList>
    </citation>
    <scope>NUCLEOTIDE SEQUENCE</scope>
    <source>
        <strain evidence="3">DSM 4017</strain>
    </source>
</reference>
<dbReference type="GO" id="GO:0015225">
    <property type="term" value="F:biotin transmembrane transporter activity"/>
    <property type="evidence" value="ECO:0007669"/>
    <property type="project" value="UniProtKB-UniRule"/>
</dbReference>
<feature type="transmembrane region" description="Helical" evidence="2">
    <location>
        <begin position="123"/>
        <end position="141"/>
    </location>
</feature>
<dbReference type="PANTHER" id="PTHR34295">
    <property type="entry name" value="BIOTIN TRANSPORTER BIOY"/>
    <property type="match status" value="1"/>
</dbReference>
<dbReference type="Pfam" id="PF02632">
    <property type="entry name" value="BioY"/>
    <property type="match status" value="1"/>
</dbReference>
<dbReference type="GO" id="GO:0005886">
    <property type="term" value="C:plasma membrane"/>
    <property type="evidence" value="ECO:0007669"/>
    <property type="project" value="UniProtKB-SubCell"/>
</dbReference>
<name>F7XN81_METZD</name>
<feature type="transmembrane region" description="Helical" evidence="2">
    <location>
        <begin position="43"/>
        <end position="60"/>
    </location>
</feature>
<dbReference type="Proteomes" id="UP000006622">
    <property type="component" value="Chromosome"/>
</dbReference>
<feature type="transmembrane region" description="Helical" evidence="2">
    <location>
        <begin position="20"/>
        <end position="37"/>
    </location>
</feature>
<keyword evidence="2" id="KW-0812">Transmembrane</keyword>
<gene>
    <name evidence="3" type="ordered locus">Mzhil_0158</name>
</gene>
<evidence type="ECO:0000313" key="4">
    <source>
        <dbReference type="Proteomes" id="UP000006622"/>
    </source>
</evidence>
<protein>
    <submittedName>
        <fullName evidence="3">BioY protein</fullName>
    </submittedName>
</protein>
<organism evidence="3 4">
    <name type="scientific">Methanosalsum zhilinae (strain DSM 4017 / NBRC 107636 / OCM 62 / WeN5)</name>
    <name type="common">Methanohalophilus zhilinae</name>
    <dbReference type="NCBI Taxonomy" id="679901"/>
    <lineage>
        <taxon>Archaea</taxon>
        <taxon>Methanobacteriati</taxon>
        <taxon>Methanobacteriota</taxon>
        <taxon>Stenosarchaea group</taxon>
        <taxon>Methanomicrobia</taxon>
        <taxon>Methanosarcinales</taxon>
        <taxon>Methanosarcinaceae</taxon>
        <taxon>Methanosalsum</taxon>
    </lineage>
</organism>
<dbReference type="RefSeq" id="WP_013897477.1">
    <property type="nucleotide sequence ID" value="NC_015676.1"/>
</dbReference>
<dbReference type="KEGG" id="mzh:Mzhil_0158"/>
<proteinExistence type="inferred from homology"/>
<feature type="transmembrane region" description="Helical" evidence="2">
    <location>
        <begin position="90"/>
        <end position="111"/>
    </location>
</feature>
<sequence length="184" mass="19480">MVYNETDSPPPESDDLRKMVFAALFAALISVGAYIRVPIPISPVPLTAQVLFVFLAGTMLGKKWGTISVLVYLLLGIIGLPVFAGGASGLGILLGPTGGYLVGFVFAALLIGYLKEIRTPERFISNASIIICGLAVIYLAGVTQMMAVADLELIEALTIGVVPFVIADLIKVSIASYITTKYEI</sequence>
<comment type="similarity">
    <text evidence="1">Belongs to the BioY family.</text>
</comment>
<keyword evidence="1 2" id="KW-0472">Membrane</keyword>
<dbReference type="PIRSF" id="PIRSF016661">
    <property type="entry name" value="BioY"/>
    <property type="match status" value="1"/>
</dbReference>
<dbReference type="PANTHER" id="PTHR34295:SF1">
    <property type="entry name" value="BIOTIN TRANSPORTER BIOY"/>
    <property type="match status" value="1"/>
</dbReference>
<feature type="transmembrane region" description="Helical" evidence="2">
    <location>
        <begin position="67"/>
        <end position="84"/>
    </location>
</feature>
<feature type="transmembrane region" description="Helical" evidence="2">
    <location>
        <begin position="153"/>
        <end position="178"/>
    </location>
</feature>
<evidence type="ECO:0000256" key="1">
    <source>
        <dbReference type="PIRNR" id="PIRNR016661"/>
    </source>
</evidence>
<keyword evidence="1" id="KW-0813">Transport</keyword>
<dbReference type="Gene3D" id="1.10.1760.20">
    <property type="match status" value="1"/>
</dbReference>
<dbReference type="STRING" id="679901.Mzhil_0158"/>
<accession>F7XN81</accession>
<dbReference type="OrthoDB" id="50443at2157"/>
<dbReference type="AlphaFoldDB" id="F7XN81"/>
<comment type="subcellular location">
    <subcellularLocation>
        <location evidence="1">Cell membrane</location>
        <topology evidence="1">Multi-pass membrane protein</topology>
    </subcellularLocation>
</comment>
<dbReference type="InterPro" id="IPR003784">
    <property type="entry name" value="BioY"/>
</dbReference>
<evidence type="ECO:0000256" key="2">
    <source>
        <dbReference type="SAM" id="Phobius"/>
    </source>
</evidence>
<keyword evidence="1" id="KW-1003">Cell membrane</keyword>
<keyword evidence="4" id="KW-1185">Reference proteome</keyword>